<proteinExistence type="predicted"/>
<protein>
    <submittedName>
        <fullName evidence="3">Chemotaxis protein CheR</fullName>
    </submittedName>
</protein>
<dbReference type="EMBL" id="MH838001">
    <property type="protein sequence ID" value="QBG82603.1"/>
    <property type="molecule type" value="Genomic_DNA"/>
</dbReference>
<feature type="compositionally biased region" description="Basic and acidic residues" evidence="2">
    <location>
        <begin position="383"/>
        <end position="407"/>
    </location>
</feature>
<accession>A0A5B7LL70</accession>
<evidence type="ECO:0000313" key="3">
    <source>
        <dbReference type="EMBL" id="QBG82603.1"/>
    </source>
</evidence>
<feature type="coiled-coil region" evidence="1">
    <location>
        <begin position="57"/>
        <end position="112"/>
    </location>
</feature>
<evidence type="ECO:0000256" key="2">
    <source>
        <dbReference type="SAM" id="MobiDB-lite"/>
    </source>
</evidence>
<name>A0A5B7LL70_PAPSO</name>
<feature type="compositionally biased region" description="Acidic residues" evidence="2">
    <location>
        <begin position="369"/>
        <end position="382"/>
    </location>
</feature>
<sequence length="407" mass="46154">MAKLSGLFSDSWQGMGDNQFANTCKALATICDVPLLDGDNSLHGVSRSAGKASFAVVSDLERRRETLEKKNLQFRTKNEELEAEVKCIREKNKQLEIDSSSYKNKISSLQQANNQLYATILRSFPNALDNDTLLERLNKSLNSFSNDKISSLSLNELRSKFRLLEIDHRSSLGLANRFKRLFLNSKEKINELRTKISGLIDDKDRISDQGAKALAKFQETLLEVQLERDEAIRKNTELCERENQIRSRLLINNEDEFAWAAKILDDARKDLGVNVNLQVEHTALIRDMISDREAEKEELAKNLSSRNDKYSRLKNQIKITVANFKNDTMHFRNQTIQMVCDDHSIPHSDYPCLLEEIPKNIPSLTISDSEADDEESDGDEGSDGDKSSDADEEGNKSDEDDEGSTKK</sequence>
<evidence type="ECO:0000256" key="1">
    <source>
        <dbReference type="SAM" id="Coils"/>
    </source>
</evidence>
<dbReference type="AlphaFoldDB" id="A0A5B7LL70"/>
<feature type="region of interest" description="Disordered" evidence="2">
    <location>
        <begin position="361"/>
        <end position="407"/>
    </location>
</feature>
<reference evidence="3" key="1">
    <citation type="journal article" date="2019" name="Plant Physiol.">
        <title>Purine permease-type benzylisoquinoline alkaloid transporters in opium poppy.</title>
        <authorList>
            <person name="Dastmalchi M."/>
            <person name="Chang L."/>
            <person name="Chen R."/>
            <person name="Yu L."/>
            <person name="Chen X."/>
            <person name="Hagel J."/>
            <person name="Facchini P.J."/>
        </authorList>
    </citation>
    <scope>NUCLEOTIDE SEQUENCE</scope>
</reference>
<keyword evidence="1" id="KW-0175">Coiled coil</keyword>
<organism evidence="3">
    <name type="scientific">Papaver somniferum</name>
    <name type="common">Opium poppy</name>
    <dbReference type="NCBI Taxonomy" id="3469"/>
    <lineage>
        <taxon>Eukaryota</taxon>
        <taxon>Viridiplantae</taxon>
        <taxon>Streptophyta</taxon>
        <taxon>Embryophyta</taxon>
        <taxon>Tracheophyta</taxon>
        <taxon>Spermatophyta</taxon>
        <taxon>Magnoliopsida</taxon>
        <taxon>Ranunculales</taxon>
        <taxon>Papaveraceae</taxon>
        <taxon>Papaveroideae</taxon>
        <taxon>Papaver</taxon>
    </lineage>
</organism>
<feature type="coiled-coil region" evidence="1">
    <location>
        <begin position="189"/>
        <end position="234"/>
    </location>
</feature>